<dbReference type="PANTHER" id="PTHR43625">
    <property type="entry name" value="AFLATOXIN B1 ALDEHYDE REDUCTASE"/>
    <property type="match status" value="1"/>
</dbReference>
<evidence type="ECO:0000259" key="2">
    <source>
        <dbReference type="Pfam" id="PF00248"/>
    </source>
</evidence>
<reference evidence="3" key="1">
    <citation type="submission" date="2021-01" db="EMBL/GenBank/DDBJ databases">
        <title>Whole genome shotgun sequence of Planobispora takensis NBRC 109077.</title>
        <authorList>
            <person name="Komaki H."/>
            <person name="Tamura T."/>
        </authorList>
    </citation>
    <scope>NUCLEOTIDE SEQUENCE</scope>
    <source>
        <strain evidence="3">NBRC 109077</strain>
    </source>
</reference>
<evidence type="ECO:0000313" key="3">
    <source>
        <dbReference type="EMBL" id="GII04009.1"/>
    </source>
</evidence>
<dbReference type="GO" id="GO:0005737">
    <property type="term" value="C:cytoplasm"/>
    <property type="evidence" value="ECO:0007669"/>
    <property type="project" value="TreeGrafter"/>
</dbReference>
<keyword evidence="4" id="KW-1185">Reference proteome</keyword>
<dbReference type="InterPro" id="IPR023210">
    <property type="entry name" value="NADP_OxRdtase_dom"/>
</dbReference>
<protein>
    <submittedName>
        <fullName evidence="3">Oxidoreductase</fullName>
    </submittedName>
</protein>
<dbReference type="InterPro" id="IPR036812">
    <property type="entry name" value="NAD(P)_OxRdtase_dom_sf"/>
</dbReference>
<dbReference type="Pfam" id="PF00248">
    <property type="entry name" value="Aldo_ket_red"/>
    <property type="match status" value="1"/>
</dbReference>
<name>A0A8J3TAT2_9ACTN</name>
<evidence type="ECO:0000256" key="1">
    <source>
        <dbReference type="ARBA" id="ARBA00023002"/>
    </source>
</evidence>
<dbReference type="CDD" id="cd19076">
    <property type="entry name" value="AKR_AKR13A_13D"/>
    <property type="match status" value="1"/>
</dbReference>
<dbReference type="Proteomes" id="UP000634476">
    <property type="component" value="Unassembled WGS sequence"/>
</dbReference>
<gene>
    <name evidence="3" type="ORF">Pta02_60170</name>
</gene>
<keyword evidence="1" id="KW-0560">Oxidoreductase</keyword>
<accession>A0A8J3TAT2</accession>
<comment type="caution">
    <text evidence="3">The sequence shown here is derived from an EMBL/GenBank/DDBJ whole genome shotgun (WGS) entry which is preliminary data.</text>
</comment>
<dbReference type="EMBL" id="BOOK01000045">
    <property type="protein sequence ID" value="GII04009.1"/>
    <property type="molecule type" value="Genomic_DNA"/>
</dbReference>
<dbReference type="RefSeq" id="WP_203878275.1">
    <property type="nucleotide sequence ID" value="NZ_BOOK01000045.1"/>
</dbReference>
<dbReference type="SUPFAM" id="SSF51430">
    <property type="entry name" value="NAD(P)-linked oxidoreductase"/>
    <property type="match status" value="1"/>
</dbReference>
<proteinExistence type="predicted"/>
<dbReference type="Gene3D" id="3.20.20.100">
    <property type="entry name" value="NADP-dependent oxidoreductase domain"/>
    <property type="match status" value="1"/>
</dbReference>
<organism evidence="3 4">
    <name type="scientific">Planobispora takensis</name>
    <dbReference type="NCBI Taxonomy" id="1367882"/>
    <lineage>
        <taxon>Bacteria</taxon>
        <taxon>Bacillati</taxon>
        <taxon>Actinomycetota</taxon>
        <taxon>Actinomycetes</taxon>
        <taxon>Streptosporangiales</taxon>
        <taxon>Streptosporangiaceae</taxon>
        <taxon>Planobispora</taxon>
    </lineage>
</organism>
<feature type="domain" description="NADP-dependent oxidoreductase" evidence="2">
    <location>
        <begin position="16"/>
        <end position="307"/>
    </location>
</feature>
<dbReference type="AlphaFoldDB" id="A0A8J3TAT2"/>
<evidence type="ECO:0000313" key="4">
    <source>
        <dbReference type="Proteomes" id="UP000634476"/>
    </source>
</evidence>
<dbReference type="InterPro" id="IPR050791">
    <property type="entry name" value="Aldo-Keto_reductase"/>
</dbReference>
<dbReference type="PANTHER" id="PTHR43625:SF40">
    <property type="entry name" value="ALDO-KETO REDUCTASE YAKC [NADP(+)]"/>
    <property type="match status" value="1"/>
</dbReference>
<dbReference type="GO" id="GO:0016491">
    <property type="term" value="F:oxidoreductase activity"/>
    <property type="evidence" value="ECO:0007669"/>
    <property type="project" value="UniProtKB-KW"/>
</dbReference>
<sequence length="326" mass="34941">MKMRRLGAGGPEVSAIGLGCMGMSEFYGSADESESIAVIHRALDLGVNFLDTADMYGKGHNEELVGRAIAGRRDEVALATKFGIVRGEDPAARAIDGSPEYVRRACDASLRRLGVDHIDLYYMHRRDTRVPIEETVGAMGELVTAGKVGHLGLSEVNADTLRKAQATHPIAALQSEYSLFTRGIEEEILPAARELGIALVAYSPISRGLLGGTLPPAEELPADDFRRYLPRFTGESGAHNEALVAEIRKIAEEVGCTPAQLSLAWLLTRGEDVIPIPGTKRLRYLEENTAAADVELTGDQLAALEAAVPAGSASGDRYPDMSSVEK</sequence>